<dbReference type="EMBL" id="CP018187">
    <property type="protein sequence ID" value="QGU80807.1"/>
    <property type="molecule type" value="Genomic_DNA"/>
</dbReference>
<dbReference type="RefSeq" id="WP_156246830.1">
    <property type="nucleotide sequence ID" value="NZ_CP018187.1"/>
</dbReference>
<feature type="transmembrane region" description="Helical" evidence="1">
    <location>
        <begin position="9"/>
        <end position="26"/>
    </location>
</feature>
<evidence type="ECO:0000313" key="3">
    <source>
        <dbReference type="Proteomes" id="UP000422997"/>
    </source>
</evidence>
<feature type="transmembrane region" description="Helical" evidence="1">
    <location>
        <begin position="130"/>
        <end position="149"/>
    </location>
</feature>
<organism evidence="2 3">
    <name type="scientific">Streptococcus salivarius</name>
    <dbReference type="NCBI Taxonomy" id="1304"/>
    <lineage>
        <taxon>Bacteria</taxon>
        <taxon>Bacillati</taxon>
        <taxon>Bacillota</taxon>
        <taxon>Bacilli</taxon>
        <taxon>Lactobacillales</taxon>
        <taxon>Streptococcaceae</taxon>
        <taxon>Streptococcus</taxon>
    </lineage>
</organism>
<feature type="transmembrane region" description="Helical" evidence="1">
    <location>
        <begin position="192"/>
        <end position="210"/>
    </location>
</feature>
<proteinExistence type="predicted"/>
<feature type="transmembrane region" description="Helical" evidence="1">
    <location>
        <begin position="100"/>
        <end position="118"/>
    </location>
</feature>
<sequence length="308" mass="33224">MKQSQFARAIWYGILGALFFAFTFIFNRSMNLSGGSWMWSASLRYLFSLPMLAVLAWRKGELAGVLSAIKKAPLTWLIWSTVGFGLFYGPLSLASIYGESWFVAATWQITILAGLLLTPLFGQRVPGKQLLMTLVILLGIILIQIPYFGSGLGSGVVRASLLILLAAFAYPLGNRKMMVHCKEDQLSTTQRVFGMTLMSTPFWVILSVFAVTDSGLPSGGQILQSLIVAVFSGVVATLLFFEATNLVKHNHKQLAVVEATQAGEVLFTLLGGCLFLGDSLPSLLGYLGIAIVTIGIIGNSLLTGSDLA</sequence>
<feature type="transmembrane region" description="Helical" evidence="1">
    <location>
        <begin position="155"/>
        <end position="172"/>
    </location>
</feature>
<protein>
    <recommendedName>
        <fullName evidence="4">Multidrug resistance efflux transporter family protein</fullName>
    </recommendedName>
</protein>
<evidence type="ECO:0000313" key="2">
    <source>
        <dbReference type="EMBL" id="QGU80807.1"/>
    </source>
</evidence>
<dbReference type="InterPro" id="IPR032713">
    <property type="entry name" value="EmrE"/>
</dbReference>
<feature type="transmembrane region" description="Helical" evidence="1">
    <location>
        <begin position="76"/>
        <end position="94"/>
    </location>
</feature>
<feature type="transmembrane region" description="Helical" evidence="1">
    <location>
        <begin position="222"/>
        <end position="241"/>
    </location>
</feature>
<keyword evidence="1" id="KW-0472">Membrane</keyword>
<gene>
    <name evidence="2" type="ORF">BSR19_06585</name>
</gene>
<feature type="transmembrane region" description="Helical" evidence="1">
    <location>
        <begin position="38"/>
        <end position="56"/>
    </location>
</feature>
<dbReference type="Pfam" id="PF13536">
    <property type="entry name" value="EmrE"/>
    <property type="match status" value="1"/>
</dbReference>
<evidence type="ECO:0008006" key="4">
    <source>
        <dbReference type="Google" id="ProtNLM"/>
    </source>
</evidence>
<feature type="transmembrane region" description="Helical" evidence="1">
    <location>
        <begin position="283"/>
        <end position="302"/>
    </location>
</feature>
<dbReference type="Proteomes" id="UP000422997">
    <property type="component" value="Chromosome"/>
</dbReference>
<accession>A0AB37DAT2</accession>
<keyword evidence="1" id="KW-0812">Transmembrane</keyword>
<feature type="transmembrane region" description="Helical" evidence="1">
    <location>
        <begin position="253"/>
        <end position="277"/>
    </location>
</feature>
<dbReference type="AlphaFoldDB" id="A0AB37DAT2"/>
<reference evidence="2 3" key="1">
    <citation type="submission" date="2016-11" db="EMBL/GenBank/DDBJ databases">
        <title>The potential of Streptococcus salivarius to inhibit the production of volatile sulphur compounds in the oral cavity.</title>
        <authorList>
            <person name="Sun L."/>
            <person name="Li Z."/>
            <person name="Jin D."/>
            <person name="Zhao H."/>
        </authorList>
    </citation>
    <scope>NUCLEOTIDE SEQUENCE [LARGE SCALE GENOMIC DNA]</scope>
    <source>
        <strain evidence="2 3">ICDC2</strain>
    </source>
</reference>
<evidence type="ECO:0000256" key="1">
    <source>
        <dbReference type="SAM" id="Phobius"/>
    </source>
</evidence>
<keyword evidence="1" id="KW-1133">Transmembrane helix</keyword>
<name>A0AB37DAT2_STRSL</name>